<organism evidence="3 4">
    <name type="scientific">Oopsacas minuta</name>
    <dbReference type="NCBI Taxonomy" id="111878"/>
    <lineage>
        <taxon>Eukaryota</taxon>
        <taxon>Metazoa</taxon>
        <taxon>Porifera</taxon>
        <taxon>Hexactinellida</taxon>
        <taxon>Hexasterophora</taxon>
        <taxon>Lyssacinosida</taxon>
        <taxon>Leucopsacidae</taxon>
        <taxon>Oopsacas</taxon>
    </lineage>
</organism>
<evidence type="ECO:0000256" key="2">
    <source>
        <dbReference type="PROSITE-ProRule" id="PRU00504"/>
    </source>
</evidence>
<gene>
    <name evidence="3" type="ORF">LOD99_12945</name>
</gene>
<dbReference type="Gene3D" id="2.120.10.30">
    <property type="entry name" value="TolB, C-terminal domain"/>
    <property type="match status" value="2"/>
</dbReference>
<dbReference type="Proteomes" id="UP001165289">
    <property type="component" value="Unassembled WGS sequence"/>
</dbReference>
<dbReference type="EMBL" id="JAKMXF010000365">
    <property type="protein sequence ID" value="KAI6645682.1"/>
    <property type="molecule type" value="Genomic_DNA"/>
</dbReference>
<dbReference type="GO" id="GO:0061630">
    <property type="term" value="F:ubiquitin protein ligase activity"/>
    <property type="evidence" value="ECO:0007669"/>
    <property type="project" value="TreeGrafter"/>
</dbReference>
<evidence type="ECO:0000256" key="1">
    <source>
        <dbReference type="ARBA" id="ARBA00022737"/>
    </source>
</evidence>
<dbReference type="PANTHER" id="PTHR24104:SF25">
    <property type="entry name" value="PROTEIN LIN-41"/>
    <property type="match status" value="1"/>
</dbReference>
<dbReference type="PANTHER" id="PTHR24104">
    <property type="entry name" value="E3 UBIQUITIN-PROTEIN LIGASE NHLRC1-RELATED"/>
    <property type="match status" value="1"/>
</dbReference>
<dbReference type="PROSITE" id="PS51125">
    <property type="entry name" value="NHL"/>
    <property type="match status" value="3"/>
</dbReference>
<name>A0AAV7J7X5_9METZ</name>
<dbReference type="GO" id="GO:0008270">
    <property type="term" value="F:zinc ion binding"/>
    <property type="evidence" value="ECO:0007669"/>
    <property type="project" value="UniProtKB-KW"/>
</dbReference>
<feature type="repeat" description="NHL" evidence="2">
    <location>
        <begin position="360"/>
        <end position="383"/>
    </location>
</feature>
<dbReference type="InterPro" id="IPR050952">
    <property type="entry name" value="TRIM-NHL_E3_ligases"/>
</dbReference>
<dbReference type="InterPro" id="IPR011042">
    <property type="entry name" value="6-blade_b-propeller_TolB-like"/>
</dbReference>
<dbReference type="SUPFAM" id="SSF101898">
    <property type="entry name" value="NHL repeat"/>
    <property type="match status" value="1"/>
</dbReference>
<dbReference type="Pfam" id="PF01436">
    <property type="entry name" value="NHL"/>
    <property type="match status" value="1"/>
</dbReference>
<evidence type="ECO:0000313" key="4">
    <source>
        <dbReference type="Proteomes" id="UP001165289"/>
    </source>
</evidence>
<dbReference type="AlphaFoldDB" id="A0AAV7J7X5"/>
<protein>
    <submittedName>
        <fullName evidence="3">Uncharacterized protein</fullName>
    </submittedName>
</protein>
<reference evidence="3 4" key="1">
    <citation type="journal article" date="2023" name="BMC Biol.">
        <title>The compact genome of the sponge Oopsacas minuta (Hexactinellida) is lacking key metazoan core genes.</title>
        <authorList>
            <person name="Santini S."/>
            <person name="Schenkelaars Q."/>
            <person name="Jourda C."/>
            <person name="Duchesne M."/>
            <person name="Belahbib H."/>
            <person name="Rocher C."/>
            <person name="Selva M."/>
            <person name="Riesgo A."/>
            <person name="Vervoort M."/>
            <person name="Leys S.P."/>
            <person name="Kodjabachian L."/>
            <person name="Le Bivic A."/>
            <person name="Borchiellini C."/>
            <person name="Claverie J.M."/>
            <person name="Renard E."/>
        </authorList>
    </citation>
    <scope>NUCLEOTIDE SEQUENCE [LARGE SCALE GENOMIC DNA]</scope>
    <source>
        <strain evidence="3">SPO-2</strain>
    </source>
</reference>
<dbReference type="GO" id="GO:0000209">
    <property type="term" value="P:protein polyubiquitination"/>
    <property type="evidence" value="ECO:0007669"/>
    <property type="project" value="TreeGrafter"/>
</dbReference>
<feature type="repeat" description="NHL" evidence="2">
    <location>
        <begin position="164"/>
        <end position="205"/>
    </location>
</feature>
<evidence type="ECO:0000313" key="3">
    <source>
        <dbReference type="EMBL" id="KAI6645682.1"/>
    </source>
</evidence>
<feature type="repeat" description="NHL" evidence="2">
    <location>
        <begin position="387"/>
        <end position="429"/>
    </location>
</feature>
<accession>A0AAV7J7X5</accession>
<dbReference type="InterPro" id="IPR001258">
    <property type="entry name" value="NHL_repeat"/>
</dbReference>
<keyword evidence="4" id="KW-1185">Reference proteome</keyword>
<comment type="caution">
    <text evidence="3">The sequence shown here is derived from an EMBL/GenBank/DDBJ whole genome shotgun (WGS) entry which is preliminary data.</text>
</comment>
<dbReference type="CDD" id="cd05819">
    <property type="entry name" value="NHL"/>
    <property type="match status" value="1"/>
</dbReference>
<keyword evidence="1" id="KW-0677">Repeat</keyword>
<dbReference type="GO" id="GO:0043161">
    <property type="term" value="P:proteasome-mediated ubiquitin-dependent protein catabolic process"/>
    <property type="evidence" value="ECO:0007669"/>
    <property type="project" value="TreeGrafter"/>
</dbReference>
<sequence>MATQFPETIGVSHLPEPLPVPHIDPIALEINQSIDKLIFLLNQRRVHLLATLKEKRESIIANLVTPEQMKQQLDETRALMEGRMTHNMLHSVQERIVEEMEAKMKELHHNAPPPRELRFLCDTQDLEESIACLGEITQHEISPIPPPMLEIPDYATFQKPIVAVGKFGSGQGELKYPAGISIETESGHIYVADGGNERIQIFSQTGDYLNEFRDQHLESPWGILIHEDNIYVTDIGHHAIFLFKLPDLTMIKRVGKRGSGSKQFNNPGQPAISLNHHLYVPDCNNNRLQILTTNLVFKDTLEHKTMSEPEDVKFTKNEIFVLSRSDNPCIHVYTLSGEKSRSLVTGGGIGMKFQGAYFFCLDRHNNIVISDCSANQIKVFSPEGDLLHRIGQEGHKAGMLFSPRGIAIHNTKLIFVSNNRNFRLQIFSS</sequence>
<proteinExistence type="predicted"/>